<dbReference type="AlphaFoldDB" id="A0A9P0NJS1"/>
<reference evidence="1" key="2">
    <citation type="submission" date="2022-10" db="EMBL/GenBank/DDBJ databases">
        <authorList>
            <consortium name="ENA_rothamsted_submissions"/>
            <consortium name="culmorum"/>
            <person name="King R."/>
        </authorList>
    </citation>
    <scope>NUCLEOTIDE SEQUENCE</scope>
</reference>
<dbReference type="Proteomes" id="UP001154329">
    <property type="component" value="Chromosome 2"/>
</dbReference>
<proteinExistence type="predicted"/>
<keyword evidence="2" id="KW-1185">Reference proteome</keyword>
<reference evidence="1" key="1">
    <citation type="submission" date="2022-02" db="EMBL/GenBank/DDBJ databases">
        <authorList>
            <person name="King R."/>
        </authorList>
    </citation>
    <scope>NUCLEOTIDE SEQUENCE</scope>
</reference>
<sequence length="134" mass="15190">MHEDFLKFVPIYEVNGRNLANIIVEELKNMNIEVNNLRGQGYDGAAVMSGKMNGVAVLVKKEYPTALYIHCSSHNLNLSISYSCNIPEIRNTMGTIESGYLFLNTPKRQIVFSEKLNLFKEEEKLKDDGCQSKN</sequence>
<organism evidence="1 2">
    <name type="scientific">Aphis gossypii</name>
    <name type="common">Cotton aphid</name>
    <dbReference type="NCBI Taxonomy" id="80765"/>
    <lineage>
        <taxon>Eukaryota</taxon>
        <taxon>Metazoa</taxon>
        <taxon>Ecdysozoa</taxon>
        <taxon>Arthropoda</taxon>
        <taxon>Hexapoda</taxon>
        <taxon>Insecta</taxon>
        <taxon>Pterygota</taxon>
        <taxon>Neoptera</taxon>
        <taxon>Paraneoptera</taxon>
        <taxon>Hemiptera</taxon>
        <taxon>Sternorrhyncha</taxon>
        <taxon>Aphidomorpha</taxon>
        <taxon>Aphidoidea</taxon>
        <taxon>Aphididae</taxon>
        <taxon>Aphidini</taxon>
        <taxon>Aphis</taxon>
        <taxon>Aphis</taxon>
    </lineage>
</organism>
<dbReference type="PANTHER" id="PTHR45749">
    <property type="match status" value="1"/>
</dbReference>
<dbReference type="PANTHER" id="PTHR45749:SF21">
    <property type="entry name" value="DUF4371 DOMAIN-CONTAINING PROTEIN"/>
    <property type="match status" value="1"/>
</dbReference>
<evidence type="ECO:0000313" key="2">
    <source>
        <dbReference type="Proteomes" id="UP001154329"/>
    </source>
</evidence>
<name>A0A9P0NJS1_APHGO</name>
<protein>
    <recommendedName>
        <fullName evidence="3">DUF4371 domain-containing protein</fullName>
    </recommendedName>
</protein>
<evidence type="ECO:0000313" key="1">
    <source>
        <dbReference type="EMBL" id="CAH1725292.1"/>
    </source>
</evidence>
<gene>
    <name evidence="1" type="ORF">APHIGO_LOCUS6406</name>
</gene>
<evidence type="ECO:0008006" key="3">
    <source>
        <dbReference type="Google" id="ProtNLM"/>
    </source>
</evidence>
<accession>A0A9P0NJS1</accession>
<dbReference type="EMBL" id="OU899035">
    <property type="protein sequence ID" value="CAH1725292.1"/>
    <property type="molecule type" value="Genomic_DNA"/>
</dbReference>